<evidence type="ECO:0000259" key="2">
    <source>
        <dbReference type="PROSITE" id="PS52002"/>
    </source>
</evidence>
<dbReference type="InterPro" id="IPR001163">
    <property type="entry name" value="Sm_dom_euk/arc"/>
</dbReference>
<evidence type="ECO:0000256" key="1">
    <source>
        <dbReference type="ARBA" id="ARBA00023274"/>
    </source>
</evidence>
<dbReference type="PANTHER" id="PTHR11021:SF0">
    <property type="entry name" value="SMALL NUCLEAR RIBONUCLEOPROTEIN F"/>
    <property type="match status" value="1"/>
</dbReference>
<dbReference type="GO" id="GO:0000398">
    <property type="term" value="P:mRNA splicing, via spliceosome"/>
    <property type="evidence" value="ECO:0007669"/>
    <property type="project" value="InterPro"/>
</dbReference>
<reference evidence="3 4" key="1">
    <citation type="journal article" date="2019" name="ISME J.">
        <title>Isolation and characterization of a thermophilic sulfur- and iron-reducing thaumarchaeote from a terrestrial acidic hot spring.</title>
        <authorList>
            <person name="Kato S."/>
            <person name="Itoh T."/>
            <person name="Yuki M."/>
            <person name="Nagamori M."/>
            <person name="Ohnishi M."/>
            <person name="Uematsu K."/>
            <person name="Suzuki K."/>
            <person name="Takashina T."/>
            <person name="Ohkuma M."/>
        </authorList>
    </citation>
    <scope>NUCLEOTIDE SEQUENCE [LARGE SCALE GENOMIC DNA]</scope>
    <source>
        <strain evidence="3 4">NAS-02</strain>
    </source>
</reference>
<dbReference type="Gene3D" id="2.30.30.100">
    <property type="match status" value="1"/>
</dbReference>
<proteinExistence type="predicted"/>
<keyword evidence="4" id="KW-1185">Reference proteome</keyword>
<dbReference type="SUPFAM" id="SSF50182">
    <property type="entry name" value="Sm-like ribonucleoproteins"/>
    <property type="match status" value="1"/>
</dbReference>
<dbReference type="Pfam" id="PF01423">
    <property type="entry name" value="LSM"/>
    <property type="match status" value="1"/>
</dbReference>
<dbReference type="Proteomes" id="UP000509448">
    <property type="component" value="Chromosome"/>
</dbReference>
<protein>
    <recommendedName>
        <fullName evidence="2">Sm domain-containing protein</fullName>
    </recommendedName>
</protein>
<dbReference type="InterPro" id="IPR047575">
    <property type="entry name" value="Sm"/>
</dbReference>
<feature type="domain" description="Sm" evidence="2">
    <location>
        <begin position="6"/>
        <end position="78"/>
    </location>
</feature>
<keyword evidence="1" id="KW-0687">Ribonucleoprotein</keyword>
<dbReference type="KEGG" id="ccai:NAS2_1016"/>
<dbReference type="PANTHER" id="PTHR11021">
    <property type="entry name" value="SMALL NUCLEAR RIBONUCLEOPROTEIN F SNRNP-F"/>
    <property type="match status" value="1"/>
</dbReference>
<dbReference type="EMBL" id="AP018732">
    <property type="protein sequence ID" value="BBE42405.1"/>
    <property type="molecule type" value="Genomic_DNA"/>
</dbReference>
<dbReference type="InterPro" id="IPR010920">
    <property type="entry name" value="LSM_dom_sf"/>
</dbReference>
<dbReference type="OrthoDB" id="371816at2157"/>
<dbReference type="AlphaFoldDB" id="A0A4P2VN79"/>
<name>A0A4P2VN79_9ARCH</name>
<organism evidence="3 4">
    <name type="scientific">Conexivisphaera calida</name>
    <dbReference type="NCBI Taxonomy" id="1874277"/>
    <lineage>
        <taxon>Archaea</taxon>
        <taxon>Nitrososphaerota</taxon>
        <taxon>Conexivisphaeria</taxon>
        <taxon>Conexivisphaerales</taxon>
        <taxon>Conexivisphaeraceae</taxon>
        <taxon>Conexivisphaera</taxon>
    </lineage>
</organism>
<dbReference type="PROSITE" id="PS52002">
    <property type="entry name" value="SM"/>
    <property type="match status" value="1"/>
</dbReference>
<dbReference type="SMART" id="SM00651">
    <property type="entry name" value="Sm"/>
    <property type="match status" value="1"/>
</dbReference>
<sequence length="78" mass="8624">MAKAENPLGIVRAAIGREVRVVVKGGVEYRGILRAFDNYINLVMENAIIHEPGRDPTSQARIFIRGSNVLHIALPETE</sequence>
<gene>
    <name evidence="3" type="ORF">NAS2_1016</name>
</gene>
<dbReference type="GO" id="GO:0003723">
    <property type="term" value="F:RNA binding"/>
    <property type="evidence" value="ECO:0007669"/>
    <property type="project" value="InterPro"/>
</dbReference>
<dbReference type="InterPro" id="IPR016487">
    <property type="entry name" value="Lsm6/sSmF"/>
</dbReference>
<dbReference type="RefSeq" id="WP_174448641.1">
    <property type="nucleotide sequence ID" value="NZ_AP018732.1"/>
</dbReference>
<evidence type="ECO:0000313" key="4">
    <source>
        <dbReference type="Proteomes" id="UP000509448"/>
    </source>
</evidence>
<accession>A0A4P2VN79</accession>
<evidence type="ECO:0000313" key="3">
    <source>
        <dbReference type="EMBL" id="BBE42405.1"/>
    </source>
</evidence>
<dbReference type="GO" id="GO:1990904">
    <property type="term" value="C:ribonucleoprotein complex"/>
    <property type="evidence" value="ECO:0007669"/>
    <property type="project" value="UniProtKB-KW"/>
</dbReference>
<dbReference type="GeneID" id="55584828"/>